<protein>
    <submittedName>
        <fullName evidence="1">Uncharacterized protein</fullName>
    </submittedName>
</protein>
<comment type="caution">
    <text evidence="1">The sequence shown here is derived from an EMBL/GenBank/DDBJ whole genome shotgun (WGS) entry which is preliminary data.</text>
</comment>
<reference evidence="1 2" key="1">
    <citation type="submission" date="2013-08" db="EMBL/GenBank/DDBJ databases">
        <authorList>
            <person name="Weinstock G."/>
            <person name="Sodergren E."/>
            <person name="Wylie T."/>
            <person name="Fulton L."/>
            <person name="Fulton R."/>
            <person name="Fronick C."/>
            <person name="O'Laughlin M."/>
            <person name="Godfrey J."/>
            <person name="Miner T."/>
            <person name="Herter B."/>
            <person name="Appelbaum E."/>
            <person name="Cordes M."/>
            <person name="Lek S."/>
            <person name="Wollam A."/>
            <person name="Pepin K.H."/>
            <person name="Palsikar V.B."/>
            <person name="Mitreva M."/>
            <person name="Wilson R.K."/>
        </authorList>
    </citation>
    <scope>NUCLEOTIDE SEQUENCE [LARGE SCALE GENOMIC DNA]</scope>
    <source>
        <strain evidence="1 2">ATCC 12856</strain>
    </source>
</reference>
<organism evidence="1 2">
    <name type="scientific">Aneurinibacillus aneurinilyticus ATCC 12856</name>
    <dbReference type="NCBI Taxonomy" id="649747"/>
    <lineage>
        <taxon>Bacteria</taxon>
        <taxon>Bacillati</taxon>
        <taxon>Bacillota</taxon>
        <taxon>Bacilli</taxon>
        <taxon>Bacillales</taxon>
        <taxon>Paenibacillaceae</taxon>
        <taxon>Aneurinibacillus group</taxon>
        <taxon>Aneurinibacillus</taxon>
    </lineage>
</organism>
<evidence type="ECO:0000313" key="2">
    <source>
        <dbReference type="Proteomes" id="UP000016511"/>
    </source>
</evidence>
<dbReference type="Proteomes" id="UP000016511">
    <property type="component" value="Unassembled WGS sequence"/>
</dbReference>
<proteinExistence type="predicted"/>
<evidence type="ECO:0000313" key="1">
    <source>
        <dbReference type="EMBL" id="ERI08164.1"/>
    </source>
</evidence>
<dbReference type="STRING" id="649747.HMPREF0083_03734"/>
<name>U1WHV7_ANEAE</name>
<dbReference type="EMBL" id="AWSJ01000224">
    <property type="protein sequence ID" value="ERI08164.1"/>
    <property type="molecule type" value="Genomic_DNA"/>
</dbReference>
<dbReference type="PATRIC" id="fig|649747.3.peg.3388"/>
<sequence>MAFPWDSLFHLKDERTYCIHENEQLLCQKIYPFIAGYQADRLTHDPIFTQVRYT</sequence>
<gene>
    <name evidence="1" type="ORF">HMPREF0083_03734</name>
</gene>
<accession>U1WHV7</accession>
<keyword evidence="2" id="KW-1185">Reference proteome</keyword>
<dbReference type="AlphaFoldDB" id="U1WHV7"/>
<dbReference type="HOGENOM" id="CLU_3039876_0_0_9"/>